<organism evidence="2 3">
    <name type="scientific">Chryseobacterium piperi</name>
    <dbReference type="NCBI Taxonomy" id="558152"/>
    <lineage>
        <taxon>Bacteria</taxon>
        <taxon>Pseudomonadati</taxon>
        <taxon>Bacteroidota</taxon>
        <taxon>Flavobacteriia</taxon>
        <taxon>Flavobacteriales</taxon>
        <taxon>Weeksellaceae</taxon>
        <taxon>Chryseobacterium group</taxon>
        <taxon>Chryseobacterium</taxon>
    </lineage>
</organism>
<dbReference type="STRING" id="558152.IQ37_00005"/>
<evidence type="ECO:0000313" key="2">
    <source>
        <dbReference type="EMBL" id="KFF30209.1"/>
    </source>
</evidence>
<keyword evidence="1" id="KW-0732">Signal</keyword>
<dbReference type="RefSeq" id="WP_034680293.1">
    <property type="nucleotide sequence ID" value="NZ_CP023049.2"/>
</dbReference>
<dbReference type="PANTHER" id="PTHR43628">
    <property type="entry name" value="ACTIVATOR OF C KINASE PROTEIN 1-RELATED"/>
    <property type="match status" value="1"/>
</dbReference>
<dbReference type="Gene3D" id="1.25.40.10">
    <property type="entry name" value="Tetratricopeptide repeat domain"/>
    <property type="match status" value="1"/>
</dbReference>
<comment type="caution">
    <text evidence="2">The sequence shown here is derived from an EMBL/GenBank/DDBJ whole genome shotgun (WGS) entry which is preliminary data.</text>
</comment>
<gene>
    <name evidence="2" type="ORF">IQ37_00005</name>
</gene>
<dbReference type="OrthoDB" id="1305816at2"/>
<dbReference type="InterPro" id="IPR052945">
    <property type="entry name" value="Mitotic_Regulator"/>
</dbReference>
<keyword evidence="3" id="KW-1185">Reference proteome</keyword>
<sequence>MNQHYLTALLAILLALSGVPNLSAQQDSSADVLYKQGLSYKNGTDGKNIDFAKAYDYFSQAAQLNYPQGVYSLAYMHFKGLSCQQDYVKAAGLFKQGALAGRDNSMYFLGLIYRNGYGIPANEDSAKYWLQKAADMGYKQAIEELKMQVGENSNVAAKALAAQIQNAALPANAILDHYVRIEHKLPGQSIITGDYNGYLLQYDWSGQNIVDSKSLNLHLADNNGILTGTWTEEGTDSVAVQASLEADSLRFSNTQYRRKDHYSPDTAILYNFNDIVLNLVQKNDSTVNSSDIDHLIPD</sequence>
<dbReference type="PANTHER" id="PTHR43628:SF1">
    <property type="entry name" value="CHITIN SYNTHASE REGULATORY FACTOR 2-RELATED"/>
    <property type="match status" value="1"/>
</dbReference>
<dbReference type="Pfam" id="PF08238">
    <property type="entry name" value="Sel1"/>
    <property type="match status" value="3"/>
</dbReference>
<evidence type="ECO:0008006" key="4">
    <source>
        <dbReference type="Google" id="ProtNLM"/>
    </source>
</evidence>
<accession>A0A086BMP5</accession>
<dbReference type="InterPro" id="IPR011990">
    <property type="entry name" value="TPR-like_helical_dom_sf"/>
</dbReference>
<dbReference type="Proteomes" id="UP000028709">
    <property type="component" value="Unassembled WGS sequence"/>
</dbReference>
<dbReference type="EMBL" id="JPRJ01000001">
    <property type="protein sequence ID" value="KFF30209.1"/>
    <property type="molecule type" value="Genomic_DNA"/>
</dbReference>
<evidence type="ECO:0000313" key="3">
    <source>
        <dbReference type="Proteomes" id="UP000028709"/>
    </source>
</evidence>
<feature type="signal peptide" evidence="1">
    <location>
        <begin position="1"/>
        <end position="24"/>
    </location>
</feature>
<feature type="chain" id="PRO_5001804496" description="Sel1 repeat family protein" evidence="1">
    <location>
        <begin position="25"/>
        <end position="298"/>
    </location>
</feature>
<name>A0A086BMP5_9FLAO</name>
<proteinExistence type="predicted"/>
<dbReference type="AlphaFoldDB" id="A0A086BMP5"/>
<dbReference type="InterPro" id="IPR006597">
    <property type="entry name" value="Sel1-like"/>
</dbReference>
<reference evidence="2 3" key="1">
    <citation type="submission" date="2014-07" db="EMBL/GenBank/DDBJ databases">
        <title>Genome of Chryseobacterium piperi CTM.</title>
        <authorList>
            <person name="Pipes S.E."/>
            <person name="Stropko S.J."/>
            <person name="Newman J.D."/>
        </authorList>
    </citation>
    <scope>NUCLEOTIDE SEQUENCE [LARGE SCALE GENOMIC DNA]</scope>
    <source>
        <strain evidence="2 3">CTM</strain>
    </source>
</reference>
<dbReference type="SMART" id="SM00671">
    <property type="entry name" value="SEL1"/>
    <property type="match status" value="3"/>
</dbReference>
<evidence type="ECO:0000256" key="1">
    <source>
        <dbReference type="SAM" id="SignalP"/>
    </source>
</evidence>
<protein>
    <recommendedName>
        <fullName evidence="4">Sel1 repeat family protein</fullName>
    </recommendedName>
</protein>
<dbReference type="eggNOG" id="COG0790">
    <property type="taxonomic scope" value="Bacteria"/>
</dbReference>
<dbReference type="KEGG" id="cpip:CJF12_12405"/>
<dbReference type="SUPFAM" id="SSF81901">
    <property type="entry name" value="HCP-like"/>
    <property type="match status" value="1"/>
</dbReference>